<dbReference type="SUPFAM" id="SSF53639">
    <property type="entry name" value="AraD/HMP-PK domain-like"/>
    <property type="match status" value="1"/>
</dbReference>
<dbReference type="PROSITE" id="PS50943">
    <property type="entry name" value="HTH_CROC1"/>
    <property type="match status" value="1"/>
</dbReference>
<dbReference type="SUPFAM" id="SSF47413">
    <property type="entry name" value="lambda repressor-like DNA-binding domains"/>
    <property type="match status" value="1"/>
</dbReference>
<dbReference type="Gene3D" id="3.40.225.10">
    <property type="entry name" value="Class II aldolase/adducin N-terminal domain"/>
    <property type="match status" value="1"/>
</dbReference>
<evidence type="ECO:0000259" key="1">
    <source>
        <dbReference type="PROSITE" id="PS50943"/>
    </source>
</evidence>
<dbReference type="PANTHER" id="PTHR40730:SF5">
    <property type="entry name" value="HTH CRO_C1-TYPE DOMAIN-CONTAINING PROTEIN"/>
    <property type="match status" value="1"/>
</dbReference>
<dbReference type="Proteomes" id="UP001597034">
    <property type="component" value="Unassembled WGS sequence"/>
</dbReference>
<gene>
    <name evidence="2" type="ORF">ACFSBL_00740</name>
</gene>
<proteinExistence type="predicted"/>
<dbReference type="Pfam" id="PF10120">
    <property type="entry name" value="ThiN"/>
    <property type="match status" value="1"/>
</dbReference>
<dbReference type="InterPro" id="IPR010982">
    <property type="entry name" value="Lambda_DNA-bd_dom_sf"/>
</dbReference>
<dbReference type="InterPro" id="IPR001387">
    <property type="entry name" value="Cro/C1-type_HTH"/>
</dbReference>
<protein>
    <submittedName>
        <fullName evidence="2">Thiamine-phosphate synthase family protein</fullName>
    </submittedName>
</protein>
<name>A0ABD6DDR4_9EURY</name>
<dbReference type="PANTHER" id="PTHR40730">
    <property type="entry name" value="TRANSCRIPTIONAL REGULATOR PROTEIN-LIKE PROTEIN"/>
    <property type="match status" value="1"/>
</dbReference>
<dbReference type="Gene3D" id="1.10.260.40">
    <property type="entry name" value="lambda repressor-like DNA-binding domains"/>
    <property type="match status" value="1"/>
</dbReference>
<dbReference type="CDD" id="cd00093">
    <property type="entry name" value="HTH_XRE"/>
    <property type="match status" value="1"/>
</dbReference>
<evidence type="ECO:0000313" key="3">
    <source>
        <dbReference type="Proteomes" id="UP001597034"/>
    </source>
</evidence>
<dbReference type="RefSeq" id="WP_256399483.1">
    <property type="nucleotide sequence ID" value="NZ_JANHJR010000002.1"/>
</dbReference>
<organism evidence="2 3">
    <name type="scientific">Haloarchaeobius litoreus</name>
    <dbReference type="NCBI Taxonomy" id="755306"/>
    <lineage>
        <taxon>Archaea</taxon>
        <taxon>Methanobacteriati</taxon>
        <taxon>Methanobacteriota</taxon>
        <taxon>Stenosarchaea group</taxon>
        <taxon>Halobacteria</taxon>
        <taxon>Halobacteriales</taxon>
        <taxon>Halorubellaceae</taxon>
        <taxon>Haloarchaeobius</taxon>
    </lineage>
</organism>
<dbReference type="EMBL" id="JBHUDO010000001">
    <property type="protein sequence ID" value="MFD1644203.1"/>
    <property type="molecule type" value="Genomic_DNA"/>
</dbReference>
<sequence length="306" mass="32355">MPVVLPSEIVVERFLPTARAMLVDDLADRGLTQREIAGHLGVTQAAVSKYRSGEVAVEERFSEDARMVATVERVGEGLAEGGMDHYEALSELLALVEEFEDRGPICAVHEDVMPALRGMGCDLCVRGPDSDVLDERAVLDNVREAVRRLGGAPAIVAHVPNVGSNVAMALPDADEVGDVAAIPGRLHAIQGQLNVPGNPEFGASQHVAGLVLAATAVDPEVRGAVNLKTSDALLDAARDAGYEPLAFDAGYEDRRSRLRERFAEDGVPRVAYHDGDYGVEPILYVLGADAADAVSLAVSLCEAAGE</sequence>
<dbReference type="InterPro" id="IPR019293">
    <property type="entry name" value="ThiN"/>
</dbReference>
<accession>A0ABD6DDR4</accession>
<keyword evidence="3" id="KW-1185">Reference proteome</keyword>
<reference evidence="2 3" key="1">
    <citation type="journal article" date="2019" name="Int. J. Syst. Evol. Microbiol.">
        <title>The Global Catalogue of Microorganisms (GCM) 10K type strain sequencing project: providing services to taxonomists for standard genome sequencing and annotation.</title>
        <authorList>
            <consortium name="The Broad Institute Genomics Platform"/>
            <consortium name="The Broad Institute Genome Sequencing Center for Infectious Disease"/>
            <person name="Wu L."/>
            <person name="Ma J."/>
        </authorList>
    </citation>
    <scope>NUCLEOTIDE SEQUENCE [LARGE SCALE GENOMIC DNA]</scope>
    <source>
        <strain evidence="2 3">CGMCC 1.10390</strain>
    </source>
</reference>
<comment type="caution">
    <text evidence="2">The sequence shown here is derived from an EMBL/GenBank/DDBJ whole genome shotgun (WGS) entry which is preliminary data.</text>
</comment>
<feature type="domain" description="HTH cro/C1-type" evidence="1">
    <location>
        <begin position="29"/>
        <end position="54"/>
    </location>
</feature>
<dbReference type="AlphaFoldDB" id="A0ABD6DDR4"/>
<evidence type="ECO:0000313" key="2">
    <source>
        <dbReference type="EMBL" id="MFD1644203.1"/>
    </source>
</evidence>
<dbReference type="InterPro" id="IPR036409">
    <property type="entry name" value="Aldolase_II/adducin_N_sf"/>
</dbReference>